<keyword evidence="5 6" id="KW-0472">Membrane</keyword>
<dbReference type="SUPFAM" id="SSF161098">
    <property type="entry name" value="MetI-like"/>
    <property type="match status" value="2"/>
</dbReference>
<feature type="domain" description="ABC transmembrane type-1" evidence="7">
    <location>
        <begin position="355"/>
        <end position="550"/>
    </location>
</feature>
<evidence type="ECO:0000256" key="5">
    <source>
        <dbReference type="ARBA" id="ARBA00023136"/>
    </source>
</evidence>
<keyword evidence="4 6" id="KW-1133">Transmembrane helix</keyword>
<dbReference type="AlphaFoldDB" id="A0A6G3ZY38"/>
<feature type="transmembrane region" description="Helical" evidence="6">
    <location>
        <begin position="252"/>
        <end position="273"/>
    </location>
</feature>
<dbReference type="PANTHER" id="PTHR43496:SF1">
    <property type="entry name" value="POLYGALACTURONAN_RHAMNOGALACTURONAN TRANSPORT SYSTEM PERMEASE PROTEIN YTEP"/>
    <property type="match status" value="1"/>
</dbReference>
<evidence type="ECO:0000256" key="4">
    <source>
        <dbReference type="ARBA" id="ARBA00022989"/>
    </source>
</evidence>
<feature type="transmembrane region" description="Helical" evidence="6">
    <location>
        <begin position="16"/>
        <end position="37"/>
    </location>
</feature>
<sequence>MSIQSAIRRKFRKDDWLIRLLVILMLVVLFVAIVGPLGELFMKAFRNQQNEWVGFSYFTAYLTTPALSQSISHSLYVSTLTTLISVGAAFFYAYALTRTGMSGKRWFRYIALLPLFAPTMMHGIALTYLFGNQGLVTTGLFGLVPGFPIPLYGSLGIIISEIIYTFPQAFLILIVTFSIVDYRLYEAAQTLGAGKWKQFWTITLPQAKYGLIGSLFVCFTLSFTDFGAPKVVGGQYNVLPTDIYKQVIGQQNMSMGAVIGILLTLPALAAFFVDRFVERKQQSMVSVKSVPYQIAPNRIRDTLYTVYCSLVALIIGVLLLTVVFASLVKVWPYRLELSFKHYDFSDVSAGGLEPFWNSLLVAFLTAVIGTGLTFVHAYLIEKIRIWKTLRQLGYFLSLLPLALPGMVIGLGYIFFFNRPDNPLHAMYGTIWLVVLANVVHFYSVSFITATTSLKRLDKEYEVVSESMRVSVFQLFFRVSAPVSLPAIFEMAAYYFVNAMVTISAVVFLYSPDFKLASVSIVNMDDAGDVAAAAAMSTLILVANIVVRLGYELIAHRVLKRTEAWQKR</sequence>
<feature type="transmembrane region" description="Helical" evidence="6">
    <location>
        <begin position="109"/>
        <end position="131"/>
    </location>
</feature>
<evidence type="ECO:0000256" key="2">
    <source>
        <dbReference type="ARBA" id="ARBA00022448"/>
    </source>
</evidence>
<dbReference type="NCBIfam" id="TIGR03262">
    <property type="entry name" value="PhnU2"/>
    <property type="match status" value="1"/>
</dbReference>
<evidence type="ECO:0000256" key="6">
    <source>
        <dbReference type="RuleBase" id="RU363032"/>
    </source>
</evidence>
<evidence type="ECO:0000256" key="1">
    <source>
        <dbReference type="ARBA" id="ARBA00004141"/>
    </source>
</evidence>
<accession>A0A6G3ZY38</accession>
<feature type="transmembrane region" description="Helical" evidence="6">
    <location>
        <begin position="529"/>
        <end position="550"/>
    </location>
</feature>
<organism evidence="8">
    <name type="scientific">Paenibacillus sp. SYP-B3998</name>
    <dbReference type="NCBI Taxonomy" id="2678564"/>
    <lineage>
        <taxon>Bacteria</taxon>
        <taxon>Bacillati</taxon>
        <taxon>Bacillota</taxon>
        <taxon>Bacilli</taxon>
        <taxon>Bacillales</taxon>
        <taxon>Paenibacillaceae</taxon>
        <taxon>Paenibacillus</taxon>
    </lineage>
</organism>
<feature type="transmembrane region" description="Helical" evidence="6">
    <location>
        <begin position="151"/>
        <end position="180"/>
    </location>
</feature>
<dbReference type="InterPro" id="IPR000515">
    <property type="entry name" value="MetI-like"/>
</dbReference>
<reference evidence="8" key="1">
    <citation type="submission" date="2020-02" db="EMBL/GenBank/DDBJ databases">
        <authorList>
            <person name="Shen X.-R."/>
            <person name="Zhang Y.-X."/>
        </authorList>
    </citation>
    <scope>NUCLEOTIDE SEQUENCE</scope>
    <source>
        <strain evidence="8">SYP-B3998</strain>
    </source>
</reference>
<feature type="transmembrane region" description="Helical" evidence="6">
    <location>
        <begin position="209"/>
        <end position="232"/>
    </location>
</feature>
<evidence type="ECO:0000256" key="3">
    <source>
        <dbReference type="ARBA" id="ARBA00022692"/>
    </source>
</evidence>
<dbReference type="InterPro" id="IPR017664">
    <property type="entry name" value="AminoethylPonate_ABC_perm-1"/>
</dbReference>
<proteinExistence type="inferred from homology"/>
<protein>
    <submittedName>
        <fullName evidence="8">Putative 2-aminoethylphosphonate ABC transporter permease subunit</fullName>
    </submittedName>
</protein>
<name>A0A6G3ZY38_9BACL</name>
<dbReference type="Pfam" id="PF00528">
    <property type="entry name" value="BPD_transp_1"/>
    <property type="match status" value="2"/>
</dbReference>
<feature type="transmembrane region" description="Helical" evidence="6">
    <location>
        <begin position="427"/>
        <end position="449"/>
    </location>
</feature>
<dbReference type="PROSITE" id="PS50928">
    <property type="entry name" value="ABC_TM1"/>
    <property type="match status" value="2"/>
</dbReference>
<feature type="domain" description="ABC transmembrane type-1" evidence="7">
    <location>
        <begin position="71"/>
        <end position="274"/>
    </location>
</feature>
<comment type="similarity">
    <text evidence="6">Belongs to the binding-protein-dependent transport system permease family.</text>
</comment>
<comment type="caution">
    <text evidence="8">The sequence shown here is derived from an EMBL/GenBank/DDBJ whole genome shotgun (WGS) entry which is preliminary data.</text>
</comment>
<gene>
    <name evidence="8" type="ORF">GK047_13235</name>
</gene>
<dbReference type="PANTHER" id="PTHR43496">
    <property type="entry name" value="PROTEIN LPLB"/>
    <property type="match status" value="1"/>
</dbReference>
<keyword evidence="2 6" id="KW-0813">Transport</keyword>
<dbReference type="RefSeq" id="WP_163947044.1">
    <property type="nucleotide sequence ID" value="NZ_JAAIKC010000004.1"/>
</dbReference>
<feature type="transmembrane region" description="Helical" evidence="6">
    <location>
        <begin position="355"/>
        <end position="380"/>
    </location>
</feature>
<feature type="transmembrane region" description="Helical" evidence="6">
    <location>
        <begin position="392"/>
        <end position="415"/>
    </location>
</feature>
<feature type="transmembrane region" description="Helical" evidence="6">
    <location>
        <begin position="491"/>
        <end position="509"/>
    </location>
</feature>
<feature type="transmembrane region" description="Helical" evidence="6">
    <location>
        <begin position="304"/>
        <end position="328"/>
    </location>
</feature>
<evidence type="ECO:0000313" key="8">
    <source>
        <dbReference type="EMBL" id="NEW06968.1"/>
    </source>
</evidence>
<keyword evidence="3 6" id="KW-0812">Transmembrane</keyword>
<feature type="transmembrane region" description="Helical" evidence="6">
    <location>
        <begin position="75"/>
        <end position="97"/>
    </location>
</feature>
<dbReference type="CDD" id="cd06261">
    <property type="entry name" value="TM_PBP2"/>
    <property type="match status" value="2"/>
</dbReference>
<dbReference type="InterPro" id="IPR035906">
    <property type="entry name" value="MetI-like_sf"/>
</dbReference>
<evidence type="ECO:0000259" key="7">
    <source>
        <dbReference type="PROSITE" id="PS50928"/>
    </source>
</evidence>
<comment type="subcellular location">
    <subcellularLocation>
        <location evidence="6">Cell membrane</location>
        <topology evidence="6">Multi-pass membrane protein</topology>
    </subcellularLocation>
    <subcellularLocation>
        <location evidence="1">Membrane</location>
        <topology evidence="1">Multi-pass membrane protein</topology>
    </subcellularLocation>
</comment>
<dbReference type="GO" id="GO:0055085">
    <property type="term" value="P:transmembrane transport"/>
    <property type="evidence" value="ECO:0007669"/>
    <property type="project" value="InterPro"/>
</dbReference>
<dbReference type="GO" id="GO:0005886">
    <property type="term" value="C:plasma membrane"/>
    <property type="evidence" value="ECO:0007669"/>
    <property type="project" value="UniProtKB-SubCell"/>
</dbReference>
<dbReference type="Gene3D" id="1.10.3720.10">
    <property type="entry name" value="MetI-like"/>
    <property type="match status" value="2"/>
</dbReference>
<dbReference type="EMBL" id="JAAIKC010000004">
    <property type="protein sequence ID" value="NEW06968.1"/>
    <property type="molecule type" value="Genomic_DNA"/>
</dbReference>